<dbReference type="Proteomes" id="UP000242457">
    <property type="component" value="Unassembled WGS sequence"/>
</dbReference>
<sequence length="82" mass="9633">MARNRNFGIPARLNSREQTTLSEALIRLEIVRKCLGFPRFRQLVVTLAVLYDYVPRLYVPRKLTSDVWKQLANPLPSMFVRE</sequence>
<evidence type="ECO:0000313" key="1">
    <source>
        <dbReference type="EMBL" id="PBC25505.1"/>
    </source>
</evidence>
<protein>
    <submittedName>
        <fullName evidence="1">Uncharacterized protein</fullName>
    </submittedName>
</protein>
<reference evidence="1 2" key="1">
    <citation type="submission" date="2014-07" db="EMBL/GenBank/DDBJ databases">
        <title>Genomic and transcriptomic analysis on Apis cerana provide comprehensive insights into honey bee biology.</title>
        <authorList>
            <person name="Diao Q."/>
            <person name="Sun L."/>
            <person name="Zheng H."/>
            <person name="Zheng H."/>
            <person name="Xu S."/>
            <person name="Wang S."/>
            <person name="Zeng Z."/>
            <person name="Hu F."/>
            <person name="Su S."/>
            <person name="Wu J."/>
        </authorList>
    </citation>
    <scope>NUCLEOTIDE SEQUENCE [LARGE SCALE GENOMIC DNA]</scope>
    <source>
        <tissue evidence="1">Pupae without intestine</tissue>
    </source>
</reference>
<evidence type="ECO:0000313" key="2">
    <source>
        <dbReference type="Proteomes" id="UP000242457"/>
    </source>
</evidence>
<dbReference type="AlphaFoldDB" id="A0A2A3E1C7"/>
<name>A0A2A3E1C7_APICC</name>
<gene>
    <name evidence="1" type="ORF">APICC_05078</name>
</gene>
<keyword evidence="2" id="KW-1185">Reference proteome</keyword>
<organism evidence="1 2">
    <name type="scientific">Apis cerana cerana</name>
    <name type="common">Oriental honeybee</name>
    <dbReference type="NCBI Taxonomy" id="94128"/>
    <lineage>
        <taxon>Eukaryota</taxon>
        <taxon>Metazoa</taxon>
        <taxon>Ecdysozoa</taxon>
        <taxon>Arthropoda</taxon>
        <taxon>Hexapoda</taxon>
        <taxon>Insecta</taxon>
        <taxon>Pterygota</taxon>
        <taxon>Neoptera</taxon>
        <taxon>Endopterygota</taxon>
        <taxon>Hymenoptera</taxon>
        <taxon>Apocrita</taxon>
        <taxon>Aculeata</taxon>
        <taxon>Apoidea</taxon>
        <taxon>Anthophila</taxon>
        <taxon>Apidae</taxon>
        <taxon>Apis</taxon>
    </lineage>
</organism>
<dbReference type="EMBL" id="KZ288457">
    <property type="protein sequence ID" value="PBC25505.1"/>
    <property type="molecule type" value="Genomic_DNA"/>
</dbReference>
<accession>A0A2A3E1C7</accession>
<proteinExistence type="predicted"/>